<dbReference type="GO" id="GO:0051591">
    <property type="term" value="P:response to cAMP"/>
    <property type="evidence" value="ECO:0007669"/>
    <property type="project" value="EnsemblProtists"/>
</dbReference>
<dbReference type="AlphaFoldDB" id="F0ZY22"/>
<organism evidence="4 5">
    <name type="scientific">Dictyostelium purpureum</name>
    <name type="common">Slime mold</name>
    <dbReference type="NCBI Taxonomy" id="5786"/>
    <lineage>
        <taxon>Eukaryota</taxon>
        <taxon>Amoebozoa</taxon>
        <taxon>Evosea</taxon>
        <taxon>Eumycetozoa</taxon>
        <taxon>Dictyostelia</taxon>
        <taxon>Dictyosteliales</taxon>
        <taxon>Dictyosteliaceae</taxon>
        <taxon>Dictyostelium</taxon>
    </lineage>
</organism>
<dbReference type="SUPFAM" id="SSF111347">
    <property type="entry name" value="Rap/Ran-GAP"/>
    <property type="match status" value="1"/>
</dbReference>
<dbReference type="PANTHER" id="PTHR15711:SF61">
    <property type="entry name" value="RAPA GUANOSINE TRIPHOSPHATASE-ACTIVATING PROTEIN 1"/>
    <property type="match status" value="1"/>
</dbReference>
<dbReference type="Pfam" id="PF02145">
    <property type="entry name" value="Rap_GAP"/>
    <property type="match status" value="1"/>
</dbReference>
<dbReference type="eggNOG" id="KOG3686">
    <property type="taxonomic scope" value="Eukaryota"/>
</dbReference>
<dbReference type="InterPro" id="IPR035974">
    <property type="entry name" value="Rap/Ran-GAP_sf"/>
</dbReference>
<dbReference type="GO" id="GO:0031589">
    <property type="term" value="P:cell-substrate adhesion"/>
    <property type="evidence" value="ECO:0007669"/>
    <property type="project" value="EnsemblProtists"/>
</dbReference>
<dbReference type="GO" id="GO:0005938">
    <property type="term" value="C:cell cortex"/>
    <property type="evidence" value="ECO:0007669"/>
    <property type="project" value="EnsemblProtists"/>
</dbReference>
<feature type="region of interest" description="Disordered" evidence="2">
    <location>
        <begin position="191"/>
        <end position="211"/>
    </location>
</feature>
<dbReference type="GO" id="GO:0007163">
    <property type="term" value="P:establishment or maintenance of cell polarity"/>
    <property type="evidence" value="ECO:0007669"/>
    <property type="project" value="EnsemblProtists"/>
</dbReference>
<feature type="region of interest" description="Disordered" evidence="2">
    <location>
        <begin position="775"/>
        <end position="797"/>
    </location>
</feature>
<dbReference type="STRING" id="5786.F0ZY22"/>
<dbReference type="PANTHER" id="PTHR15711">
    <property type="entry name" value="RAP GTPASE-ACTIVATING PROTEIN"/>
    <property type="match status" value="1"/>
</dbReference>
<feature type="domain" description="Rap-GAP" evidence="3">
    <location>
        <begin position="629"/>
        <end position="887"/>
    </location>
</feature>
<dbReference type="Gene3D" id="3.40.50.11210">
    <property type="entry name" value="Rap/Ran-GAP"/>
    <property type="match status" value="1"/>
</dbReference>
<dbReference type="PROSITE" id="PS50085">
    <property type="entry name" value="RAPGAP"/>
    <property type="match status" value="1"/>
</dbReference>
<dbReference type="OrthoDB" id="2499658at2759"/>
<dbReference type="GO" id="GO:0005096">
    <property type="term" value="F:GTPase activator activity"/>
    <property type="evidence" value="ECO:0000318"/>
    <property type="project" value="GO_Central"/>
</dbReference>
<dbReference type="InParanoid" id="F0ZY22"/>
<dbReference type="OMA" id="VAPMIPC"/>
<evidence type="ECO:0000256" key="1">
    <source>
        <dbReference type="ARBA" id="ARBA00022468"/>
    </source>
</evidence>
<gene>
    <name evidence="4" type="ORF">DICPUDRAFT_50351</name>
</gene>
<evidence type="ECO:0000256" key="2">
    <source>
        <dbReference type="SAM" id="MobiDB-lite"/>
    </source>
</evidence>
<dbReference type="FunCoup" id="F0ZY22">
    <property type="interactions" value="538"/>
</dbReference>
<proteinExistence type="predicted"/>
<dbReference type="GO" id="GO:0051056">
    <property type="term" value="P:regulation of small GTPase mediated signal transduction"/>
    <property type="evidence" value="ECO:0007669"/>
    <property type="project" value="InterPro"/>
</dbReference>
<keyword evidence="5" id="KW-1185">Reference proteome</keyword>
<feature type="compositionally biased region" description="Polar residues" evidence="2">
    <location>
        <begin position="1"/>
        <end position="20"/>
    </location>
</feature>
<dbReference type="EMBL" id="GL871273">
    <property type="protein sequence ID" value="EGC31151.1"/>
    <property type="molecule type" value="Genomic_DNA"/>
</dbReference>
<feature type="region of interest" description="Disordered" evidence="2">
    <location>
        <begin position="318"/>
        <end position="387"/>
    </location>
</feature>
<dbReference type="GO" id="GO:0043520">
    <property type="term" value="P:regulation of myosin II filament assembly"/>
    <property type="evidence" value="ECO:0007669"/>
    <property type="project" value="EnsemblProtists"/>
</dbReference>
<dbReference type="GO" id="GO:0005737">
    <property type="term" value="C:cytoplasm"/>
    <property type="evidence" value="ECO:0000318"/>
    <property type="project" value="GO_Central"/>
</dbReference>
<feature type="compositionally biased region" description="Polar residues" evidence="2">
    <location>
        <begin position="364"/>
        <end position="374"/>
    </location>
</feature>
<feature type="compositionally biased region" description="Polar residues" evidence="2">
    <location>
        <begin position="201"/>
        <end position="211"/>
    </location>
</feature>
<dbReference type="GO" id="GO:0030837">
    <property type="term" value="P:negative regulation of actin filament polymerization"/>
    <property type="evidence" value="ECO:0007669"/>
    <property type="project" value="EnsemblProtists"/>
</dbReference>
<dbReference type="VEuPathDB" id="AmoebaDB:DICPUDRAFT_50351"/>
<evidence type="ECO:0000313" key="5">
    <source>
        <dbReference type="Proteomes" id="UP000001064"/>
    </source>
</evidence>
<accession>F0ZY22</accession>
<feature type="compositionally biased region" description="Polar residues" evidence="2">
    <location>
        <begin position="341"/>
        <end position="357"/>
    </location>
</feature>
<evidence type="ECO:0000259" key="3">
    <source>
        <dbReference type="PROSITE" id="PS50085"/>
    </source>
</evidence>
<dbReference type="RefSeq" id="XP_003292317.1">
    <property type="nucleotide sequence ID" value="XM_003292269.1"/>
</dbReference>
<feature type="region of interest" description="Disordered" evidence="2">
    <location>
        <begin position="1"/>
        <end position="25"/>
    </location>
</feature>
<dbReference type="InterPro" id="IPR000331">
    <property type="entry name" value="Rap/Ran_GAP_dom"/>
</dbReference>
<evidence type="ECO:0000313" key="4">
    <source>
        <dbReference type="EMBL" id="EGC31151.1"/>
    </source>
</evidence>
<feature type="compositionally biased region" description="Polar residues" evidence="2">
    <location>
        <begin position="777"/>
        <end position="789"/>
    </location>
</feature>
<keyword evidence="1" id="KW-0343">GTPase activation</keyword>
<reference evidence="5" key="1">
    <citation type="journal article" date="2011" name="Genome Biol.">
        <title>Comparative genomics of the social amoebae Dictyostelium discoideum and Dictyostelium purpureum.</title>
        <authorList>
            <consortium name="US DOE Joint Genome Institute (JGI-PGF)"/>
            <person name="Sucgang R."/>
            <person name="Kuo A."/>
            <person name="Tian X."/>
            <person name="Salerno W."/>
            <person name="Parikh A."/>
            <person name="Feasley C.L."/>
            <person name="Dalin E."/>
            <person name="Tu H."/>
            <person name="Huang E."/>
            <person name="Barry K."/>
            <person name="Lindquist E."/>
            <person name="Shapiro H."/>
            <person name="Bruce D."/>
            <person name="Schmutz J."/>
            <person name="Salamov A."/>
            <person name="Fey P."/>
            <person name="Gaudet P."/>
            <person name="Anjard C."/>
            <person name="Babu M.M."/>
            <person name="Basu S."/>
            <person name="Bushmanova Y."/>
            <person name="van der Wel H."/>
            <person name="Katoh-Kurasawa M."/>
            <person name="Dinh C."/>
            <person name="Coutinho P.M."/>
            <person name="Saito T."/>
            <person name="Elias M."/>
            <person name="Schaap P."/>
            <person name="Kay R.R."/>
            <person name="Henrissat B."/>
            <person name="Eichinger L."/>
            <person name="Rivero F."/>
            <person name="Putnam N.H."/>
            <person name="West C.M."/>
            <person name="Loomis W.F."/>
            <person name="Chisholm R.L."/>
            <person name="Shaulsky G."/>
            <person name="Strassmann J.E."/>
            <person name="Queller D.C."/>
            <person name="Kuspa A."/>
            <person name="Grigoriev I.V."/>
        </authorList>
    </citation>
    <scope>NUCLEOTIDE SEQUENCE [LARGE SCALE GENOMIC DNA]</scope>
    <source>
        <strain evidence="5">QSDP1</strain>
    </source>
</reference>
<feature type="compositionally biased region" description="Low complexity" evidence="2">
    <location>
        <begin position="191"/>
        <end position="200"/>
    </location>
</feature>
<dbReference type="Proteomes" id="UP000001064">
    <property type="component" value="Unassembled WGS sequence"/>
</dbReference>
<dbReference type="GeneID" id="10507973"/>
<dbReference type="GO" id="GO:0031252">
    <property type="term" value="C:cell leading edge"/>
    <property type="evidence" value="ECO:0007669"/>
    <property type="project" value="EnsemblProtists"/>
</dbReference>
<sequence length="896" mass="101206">MKSETSTENLISDFSSNNKITTEEEERRSEELQKILLDIIPILNRGVEQLGIEVEQICSGDTAYEKKPICQVLIDIQKTLREYPRGMGYRSKSIPPNLNGKPKLIQFRSNMDQLVWENISKLTILKDFVEFTVQLQKLCVIGMSIRDSLNSFLNNKCESFIKGYESSLNGLNIHTLGTGIILHHHSYSSGQQQQQVVPQQDPSEYSDSEGNSVESSIISFNVTSMIHNNVKEEINNTSISALKKSQKQQPAVLSRAPKQVMESTRILVDNVVNRKCMYREEKASIYREMMNDRLNLLKEDPKKYKLQLLQQRRQKLATSAETEYDDSSNGISIKKGGSEHGSVSLSPQNSGASGSPSSDKENSPLMTSPQYLSTSPPKSPPKSPEFLGVAAKGKKSHLLGHARSFSADTHRELTPNSHQHISHNNLGVASPPISPRLEKILKSYKLVSASPSSSSSAVVTSAVSHQLLSAAVANIENANNSSTEFGEWEEVPEGKSEHILQCKGYKMDIGNSKCNQIYSGHELSVLYTDEDEYHYLDDFSALEHFNFLGVNKNQPDNPMCVSAAVLHESNELLCIIRTGDKDEKYRISLNGKKDLSGKDMIKMIKKSRFNQMSNFKLKEVKDVSFSKHLLNFEAKNIHKTFKFGVLYCREDQGHDENELYSNNETSEAFQEFLKVLGSRVTLQGWTKYRGGLDVKDNTTGTHSVYKKWRDFEIMYHVAPMIPCRAADEQSVERKRHLGNDIVLIIFKEGKNNKFDPSIIKSNFNHIFAVIQVDDSRQSPNTQHHNNVSDENQNEINSSSNNEEINIQTSNNNLKSNNNHVFYKVSIGCKEEVSDFGPAFPKSHIFKSNDNFTDFLLTKLINGERSTLKSPVFAQKIKRTRKEFLHSFISDFQDKSI</sequence>
<dbReference type="InterPro" id="IPR050989">
    <property type="entry name" value="Rap1_Ran_GAP"/>
</dbReference>
<name>F0ZY22_DICPU</name>
<dbReference type="KEGG" id="dpp:DICPUDRAFT_50351"/>
<protein>
    <recommendedName>
        <fullName evidence="3">Rap-GAP domain-containing protein</fullName>
    </recommendedName>
</protein>